<proteinExistence type="predicted"/>
<evidence type="ECO:0000256" key="1">
    <source>
        <dbReference type="PROSITE-ProRule" id="PRU00024"/>
    </source>
</evidence>
<keyword evidence="4" id="KW-1185">Reference proteome</keyword>
<dbReference type="InterPro" id="IPR043129">
    <property type="entry name" value="ATPase_NBD"/>
</dbReference>
<dbReference type="AlphaFoldDB" id="A0A6J8EY62"/>
<dbReference type="OrthoDB" id="10468696at2759"/>
<dbReference type="SUPFAM" id="SSF57845">
    <property type="entry name" value="B-box zinc-binding domain"/>
    <property type="match status" value="1"/>
</dbReference>
<gene>
    <name evidence="3" type="ORF">MCOR_56589</name>
</gene>
<dbReference type="EMBL" id="CACVKT020010052">
    <property type="protein sequence ID" value="CAC5424712.1"/>
    <property type="molecule type" value="Genomic_DNA"/>
</dbReference>
<dbReference type="SUPFAM" id="SSF53067">
    <property type="entry name" value="Actin-like ATPase domain"/>
    <property type="match status" value="1"/>
</dbReference>
<dbReference type="SMART" id="SM00336">
    <property type="entry name" value="BBOX"/>
    <property type="match status" value="2"/>
</dbReference>
<dbReference type="Proteomes" id="UP000507470">
    <property type="component" value="Unassembled WGS sequence"/>
</dbReference>
<keyword evidence="1" id="KW-0479">Metal-binding</keyword>
<dbReference type="PANTHER" id="PTHR14187">
    <property type="entry name" value="ALPHA KINASE/ELONGATION FACTOR 2 KINASE"/>
    <property type="match status" value="1"/>
</dbReference>
<feature type="domain" description="B box-type" evidence="2">
    <location>
        <begin position="73"/>
        <end position="114"/>
    </location>
</feature>
<accession>A0A6J8EY62</accession>
<name>A0A6J8EY62_MYTCO</name>
<dbReference type="Gene3D" id="3.90.640.10">
    <property type="entry name" value="Actin, Chain A, domain 4"/>
    <property type="match status" value="1"/>
</dbReference>
<dbReference type="GO" id="GO:0008270">
    <property type="term" value="F:zinc ion binding"/>
    <property type="evidence" value="ECO:0007669"/>
    <property type="project" value="UniProtKB-KW"/>
</dbReference>
<keyword evidence="1" id="KW-0863">Zinc-finger</keyword>
<evidence type="ECO:0000313" key="4">
    <source>
        <dbReference type="Proteomes" id="UP000507470"/>
    </source>
</evidence>
<evidence type="ECO:0000313" key="3">
    <source>
        <dbReference type="EMBL" id="CAC5424712.1"/>
    </source>
</evidence>
<dbReference type="Gene3D" id="3.30.160.60">
    <property type="entry name" value="Classic Zinc Finger"/>
    <property type="match status" value="1"/>
</dbReference>
<dbReference type="InterPro" id="IPR000315">
    <property type="entry name" value="Znf_B-box"/>
</dbReference>
<protein>
    <recommendedName>
        <fullName evidence="2">B box-type domain-containing protein</fullName>
    </recommendedName>
</protein>
<evidence type="ECO:0000259" key="2">
    <source>
        <dbReference type="PROSITE" id="PS50119"/>
    </source>
</evidence>
<dbReference type="CDD" id="cd19757">
    <property type="entry name" value="Bbox1"/>
    <property type="match status" value="1"/>
</dbReference>
<organism evidence="3 4">
    <name type="scientific">Mytilus coruscus</name>
    <name type="common">Sea mussel</name>
    <dbReference type="NCBI Taxonomy" id="42192"/>
    <lineage>
        <taxon>Eukaryota</taxon>
        <taxon>Metazoa</taxon>
        <taxon>Spiralia</taxon>
        <taxon>Lophotrochozoa</taxon>
        <taxon>Mollusca</taxon>
        <taxon>Bivalvia</taxon>
        <taxon>Autobranchia</taxon>
        <taxon>Pteriomorphia</taxon>
        <taxon>Mytilida</taxon>
        <taxon>Mytiloidea</taxon>
        <taxon>Mytilidae</taxon>
        <taxon>Mytilinae</taxon>
        <taxon>Mytilus</taxon>
    </lineage>
</organism>
<dbReference type="Gene3D" id="3.30.420.40">
    <property type="match status" value="2"/>
</dbReference>
<dbReference type="CDD" id="cd19756">
    <property type="entry name" value="Bbox2"/>
    <property type="match status" value="1"/>
</dbReference>
<reference evidence="3 4" key="1">
    <citation type="submission" date="2020-06" db="EMBL/GenBank/DDBJ databases">
        <authorList>
            <person name="Li R."/>
            <person name="Bekaert M."/>
        </authorList>
    </citation>
    <scope>NUCLEOTIDE SEQUENCE [LARGE SCALE GENOMIC DNA]</scope>
    <source>
        <strain evidence="4">wild</strain>
    </source>
</reference>
<dbReference type="PROSITE" id="PS50119">
    <property type="entry name" value="ZF_BBOX"/>
    <property type="match status" value="1"/>
</dbReference>
<sequence>MSLSKSLPKGQVPIPCELCEVSFQIQWRCSDCKLLMCSKCKEKIHPKIKLAAEHKILKTKDITSEDLEDKPDLASVTCSVHDDKLCCLYCEDCDDAICLLCVTQTHSKHNMIELCEGYDICVKNVQSFTTQIDERIASIKCLERKRYEDEKIKILIQEQKLIEAIKSQTQILRKELEGHWINFEDVIRKELDASKYNRANIKIKSRIFDKEGHWKKSEEVIGSEHNDLKITTRIFDAVVHSRDANETFRVAREGIKLVNEEMARITADIGLPPTFIPRMILSTSIESVHGWLKAMHTKQPVVAAIEIGANTVGAALCLRSNYYKYLSKDIDKTFVNSPIEMVVLTDKKMYDIRSCVLLQPNGKVHSIGQEALYYYIENAKVITDWYFFDRLGEKIDKEKNISTNDIWLEESRDYTRCELKKMKAIDVLAAVLSYTKGKILSKLSMVGAGDTFYSEDILWMITKPTMRAEQFIRDAAKKADISNEITLIHEMDALSEFCGSIIREHKGIAPQTEIGDQCLVLNLGDGTTDITLHEITGPNFVKEIYRGDSWKGNALVREEILSILNQIFCQNVGSILKERNISEYIDLISNIEYSIERFVLESTGKITVRVPGGCLQELRTDPLQEFVSHPNVTIVKDRFRFTAPFFQSLFKSAINYASGILDKCISAINKENLSKITKLFVVGNCSKPLILVDVIKRRFEPSIEVVVLNADTPVLDGALFRGLQ</sequence>
<dbReference type="PANTHER" id="PTHR14187:SF5">
    <property type="entry name" value="HEAT SHOCK 70 KDA PROTEIN 12A"/>
    <property type="match status" value="1"/>
</dbReference>
<keyword evidence="1" id="KW-0862">Zinc</keyword>